<evidence type="ECO:0000256" key="1">
    <source>
        <dbReference type="SAM" id="MobiDB-lite"/>
    </source>
</evidence>
<dbReference type="SUPFAM" id="SSF54593">
    <property type="entry name" value="Glyoxalase/Bleomycin resistance protein/Dihydroxybiphenyl dioxygenase"/>
    <property type="match status" value="1"/>
</dbReference>
<dbReference type="Proteomes" id="UP001567537">
    <property type="component" value="Unassembled WGS sequence"/>
</dbReference>
<reference evidence="2 3" key="1">
    <citation type="journal article" date="2021" name="Res Sq">
        <title>Streptomyces Pimoensis sp. nov., Isolated From the Taklimakan Desert in Xinjiang, China.</title>
        <authorList>
            <person name="Zhang P."/>
            <person name="Luo X."/>
            <person name="Luo X."/>
            <person name="Liu Z."/>
            <person name="Xia Z."/>
            <person name="Wan C."/>
            <person name="zhang L."/>
        </authorList>
    </citation>
    <scope>NUCLEOTIDE SEQUENCE [LARGE SCALE GENOMIC DNA]</scope>
    <source>
        <strain evidence="2 3">TRM75549</strain>
    </source>
</reference>
<comment type="caution">
    <text evidence="2">The sequence shown here is derived from an EMBL/GenBank/DDBJ whole genome shotgun (WGS) entry which is preliminary data.</text>
</comment>
<name>A0ABV4J3T0_9ACTN</name>
<proteinExistence type="predicted"/>
<evidence type="ECO:0000313" key="2">
    <source>
        <dbReference type="EMBL" id="MEZ3181582.1"/>
    </source>
</evidence>
<dbReference type="InterPro" id="IPR029068">
    <property type="entry name" value="Glyas_Bleomycin-R_OHBP_Dase"/>
</dbReference>
<dbReference type="EMBL" id="JAHWZY010000028">
    <property type="protein sequence ID" value="MEZ3181582.1"/>
    <property type="molecule type" value="Genomic_DNA"/>
</dbReference>
<dbReference type="Gene3D" id="3.30.720.110">
    <property type="match status" value="1"/>
</dbReference>
<feature type="region of interest" description="Disordered" evidence="1">
    <location>
        <begin position="1"/>
        <end position="31"/>
    </location>
</feature>
<evidence type="ECO:0000313" key="3">
    <source>
        <dbReference type="Proteomes" id="UP001567537"/>
    </source>
</evidence>
<gene>
    <name evidence="2" type="ORF">KYY02_23700</name>
</gene>
<sequence length="64" mass="7092">MPDVDGPAERPEDPGAGILRPPTGMFHGDRTAVPKDLSGRLWVFLTRPEDVQEELWRRRPAAAG</sequence>
<organism evidence="2 3">
    <name type="scientific">Streptomyces pimonensis</name>
    <dbReference type="NCBI Taxonomy" id="2860288"/>
    <lineage>
        <taxon>Bacteria</taxon>
        <taxon>Bacillati</taxon>
        <taxon>Actinomycetota</taxon>
        <taxon>Actinomycetes</taxon>
        <taxon>Kitasatosporales</taxon>
        <taxon>Streptomycetaceae</taxon>
        <taxon>Streptomyces</taxon>
    </lineage>
</organism>
<keyword evidence="3" id="KW-1185">Reference proteome</keyword>
<accession>A0ABV4J3T0</accession>
<dbReference type="RefSeq" id="WP_371241276.1">
    <property type="nucleotide sequence ID" value="NZ_JAHWZY010000028.1"/>
</dbReference>
<protein>
    <submittedName>
        <fullName evidence="2">Uncharacterized protein</fullName>
    </submittedName>
</protein>